<accession>A0A2P5F3V2</accession>
<evidence type="ECO:0000259" key="4">
    <source>
        <dbReference type="PROSITE" id="PS50118"/>
    </source>
</evidence>
<protein>
    <submittedName>
        <fullName evidence="5">High mobility group box domain containing protein</fullName>
    </submittedName>
</protein>
<dbReference type="GO" id="GO:0005634">
    <property type="term" value="C:nucleus"/>
    <property type="evidence" value="ECO:0007669"/>
    <property type="project" value="UniProtKB-UniRule"/>
</dbReference>
<gene>
    <name evidence="5" type="ORF">TorRG33x02_117900</name>
</gene>
<dbReference type="CDD" id="cd00084">
    <property type="entry name" value="HMG-box_SF"/>
    <property type="match status" value="1"/>
</dbReference>
<dbReference type="Proteomes" id="UP000237000">
    <property type="component" value="Unassembled WGS sequence"/>
</dbReference>
<dbReference type="Gene3D" id="1.10.30.10">
    <property type="entry name" value="High mobility group box domain"/>
    <property type="match status" value="1"/>
</dbReference>
<dbReference type="PANTHER" id="PTHR48112">
    <property type="entry name" value="HIGH MOBILITY GROUP PROTEIN DSP1"/>
    <property type="match status" value="1"/>
</dbReference>
<dbReference type="InParanoid" id="A0A2P5F3V2"/>
<feature type="region of interest" description="Disordered" evidence="3">
    <location>
        <begin position="29"/>
        <end position="54"/>
    </location>
</feature>
<evidence type="ECO:0000256" key="1">
    <source>
        <dbReference type="ARBA" id="ARBA00023125"/>
    </source>
</evidence>
<keyword evidence="1 2" id="KW-0238">DNA-binding</keyword>
<dbReference type="Pfam" id="PF09011">
    <property type="entry name" value="HMG_box_2"/>
    <property type="match status" value="1"/>
</dbReference>
<evidence type="ECO:0000256" key="3">
    <source>
        <dbReference type="SAM" id="MobiDB-lite"/>
    </source>
</evidence>
<evidence type="ECO:0000313" key="5">
    <source>
        <dbReference type="EMBL" id="PON92466.1"/>
    </source>
</evidence>
<dbReference type="SMART" id="SM00398">
    <property type="entry name" value="HMG"/>
    <property type="match status" value="1"/>
</dbReference>
<organism evidence="5 6">
    <name type="scientific">Trema orientale</name>
    <name type="common">Charcoal tree</name>
    <name type="synonym">Celtis orientalis</name>
    <dbReference type="NCBI Taxonomy" id="63057"/>
    <lineage>
        <taxon>Eukaryota</taxon>
        <taxon>Viridiplantae</taxon>
        <taxon>Streptophyta</taxon>
        <taxon>Embryophyta</taxon>
        <taxon>Tracheophyta</taxon>
        <taxon>Spermatophyta</taxon>
        <taxon>Magnoliopsida</taxon>
        <taxon>eudicotyledons</taxon>
        <taxon>Gunneridae</taxon>
        <taxon>Pentapetalae</taxon>
        <taxon>rosids</taxon>
        <taxon>fabids</taxon>
        <taxon>Rosales</taxon>
        <taxon>Cannabaceae</taxon>
        <taxon>Trema</taxon>
    </lineage>
</organism>
<dbReference type="InterPro" id="IPR036910">
    <property type="entry name" value="HMG_box_dom_sf"/>
</dbReference>
<dbReference type="InterPro" id="IPR050342">
    <property type="entry name" value="HMGB"/>
</dbReference>
<keyword evidence="6" id="KW-1185">Reference proteome</keyword>
<dbReference type="SUPFAM" id="SSF47095">
    <property type="entry name" value="HMG-box"/>
    <property type="match status" value="1"/>
</dbReference>
<dbReference type="OrthoDB" id="1919336at2759"/>
<proteinExistence type="predicted"/>
<sequence length="284" mass="32010">MSINEKTHLLLFTEISCSGFLSSMATNTDLQEPKQQSLSTPPPPPSMQTPLMSPMPLQLSGFLSGDTIQVQGDAGDLQFSVQLNITKKLFRKVGSLDSPGLVAHNPENFSIEDSSFSTYVTPIGSEEEKDQCPFAEPGVDESCRFGEEGDGFDEKMKVRERVVTRLRSGVISKVTYYPPCIRSGELRCCEKVKSRKKKSSEKIDKFERLLRRRSCPVKPCTSYAFFVMATWGVVKSSSFGETSKRVSQMWYKLSHKEKKLYQELALKDNARYQRQCKLLKSKAV</sequence>
<keyword evidence="2" id="KW-0539">Nucleus</keyword>
<feature type="domain" description="HMG box" evidence="4">
    <location>
        <begin position="216"/>
        <end position="280"/>
    </location>
</feature>
<dbReference type="EMBL" id="JXTC01000065">
    <property type="protein sequence ID" value="PON92466.1"/>
    <property type="molecule type" value="Genomic_DNA"/>
</dbReference>
<dbReference type="PROSITE" id="PS50118">
    <property type="entry name" value="HMG_BOX_2"/>
    <property type="match status" value="1"/>
</dbReference>
<reference evidence="6" key="1">
    <citation type="submission" date="2016-06" db="EMBL/GenBank/DDBJ databases">
        <title>Parallel loss of symbiosis genes in relatives of nitrogen-fixing non-legume Parasponia.</title>
        <authorList>
            <person name="Van Velzen R."/>
            <person name="Holmer R."/>
            <person name="Bu F."/>
            <person name="Rutten L."/>
            <person name="Van Zeijl A."/>
            <person name="Liu W."/>
            <person name="Santuari L."/>
            <person name="Cao Q."/>
            <person name="Sharma T."/>
            <person name="Shen D."/>
            <person name="Roswanjaya Y."/>
            <person name="Wardhani T."/>
            <person name="Kalhor M.S."/>
            <person name="Jansen J."/>
            <person name="Van den Hoogen J."/>
            <person name="Gungor B."/>
            <person name="Hartog M."/>
            <person name="Hontelez J."/>
            <person name="Verver J."/>
            <person name="Yang W.-C."/>
            <person name="Schijlen E."/>
            <person name="Repin R."/>
            <person name="Schilthuizen M."/>
            <person name="Schranz E."/>
            <person name="Heidstra R."/>
            <person name="Miyata K."/>
            <person name="Fedorova E."/>
            <person name="Kohlen W."/>
            <person name="Bisseling T."/>
            <person name="Smit S."/>
            <person name="Geurts R."/>
        </authorList>
    </citation>
    <scope>NUCLEOTIDE SEQUENCE [LARGE SCALE GENOMIC DNA]</scope>
    <source>
        <strain evidence="6">cv. RG33-2</strain>
    </source>
</reference>
<dbReference type="GO" id="GO:0003677">
    <property type="term" value="F:DNA binding"/>
    <property type="evidence" value="ECO:0007669"/>
    <property type="project" value="UniProtKB-UniRule"/>
</dbReference>
<dbReference type="AlphaFoldDB" id="A0A2P5F3V2"/>
<name>A0A2P5F3V2_TREOI</name>
<evidence type="ECO:0000313" key="6">
    <source>
        <dbReference type="Proteomes" id="UP000237000"/>
    </source>
</evidence>
<dbReference type="InterPro" id="IPR009071">
    <property type="entry name" value="HMG_box_dom"/>
</dbReference>
<comment type="caution">
    <text evidence="5">The sequence shown here is derived from an EMBL/GenBank/DDBJ whole genome shotgun (WGS) entry which is preliminary data.</text>
</comment>
<feature type="DNA-binding region" description="HMG box" evidence="2">
    <location>
        <begin position="216"/>
        <end position="280"/>
    </location>
</feature>
<evidence type="ECO:0000256" key="2">
    <source>
        <dbReference type="PROSITE-ProRule" id="PRU00267"/>
    </source>
</evidence>